<reference evidence="1" key="1">
    <citation type="submission" date="2022-08" db="UniProtKB">
        <authorList>
            <consortium name="EnsemblMetazoa"/>
        </authorList>
    </citation>
    <scope>IDENTIFICATION</scope>
    <source>
        <strain evidence="1">Dongola</strain>
    </source>
</reference>
<name>A0A182IG89_ANOAR</name>
<organism evidence="1 2">
    <name type="scientific">Anopheles arabiensis</name>
    <name type="common">Mosquito</name>
    <dbReference type="NCBI Taxonomy" id="7173"/>
    <lineage>
        <taxon>Eukaryota</taxon>
        <taxon>Metazoa</taxon>
        <taxon>Ecdysozoa</taxon>
        <taxon>Arthropoda</taxon>
        <taxon>Hexapoda</taxon>
        <taxon>Insecta</taxon>
        <taxon>Pterygota</taxon>
        <taxon>Neoptera</taxon>
        <taxon>Endopterygota</taxon>
        <taxon>Diptera</taxon>
        <taxon>Nematocera</taxon>
        <taxon>Culicoidea</taxon>
        <taxon>Culicidae</taxon>
        <taxon>Anophelinae</taxon>
        <taxon>Anopheles</taxon>
    </lineage>
</organism>
<proteinExistence type="predicted"/>
<sequence>MVIYLAYHTPFFDQTTHTGSSSSIWW</sequence>
<protein>
    <submittedName>
        <fullName evidence="1">Uncharacterized protein</fullName>
    </submittedName>
</protein>
<evidence type="ECO:0000313" key="1">
    <source>
        <dbReference type="EnsemblMetazoa" id="AARA014488-PA"/>
    </source>
</evidence>
<dbReference type="EMBL" id="APCN01001526">
    <property type="status" value="NOT_ANNOTATED_CDS"/>
    <property type="molecule type" value="Genomic_DNA"/>
</dbReference>
<dbReference type="VEuPathDB" id="VectorBase:AARA014488"/>
<accession>A0A182IG89</accession>
<dbReference type="AlphaFoldDB" id="A0A182IG89"/>
<keyword evidence="2" id="KW-1185">Reference proteome</keyword>
<dbReference type="Proteomes" id="UP000075840">
    <property type="component" value="Unassembled WGS sequence"/>
</dbReference>
<dbReference type="EnsemblMetazoa" id="AARA014488-RA">
    <property type="protein sequence ID" value="AARA014488-PA"/>
    <property type="gene ID" value="AARA014488"/>
</dbReference>
<evidence type="ECO:0000313" key="2">
    <source>
        <dbReference type="Proteomes" id="UP000075840"/>
    </source>
</evidence>